<dbReference type="InterPro" id="IPR020904">
    <property type="entry name" value="Sc_DH/Rdtase_CS"/>
</dbReference>
<dbReference type="PANTHER" id="PTHR48107">
    <property type="entry name" value="NADPH-DEPENDENT ALDEHYDE REDUCTASE-LIKE PROTEIN, CHLOROPLASTIC-RELATED"/>
    <property type="match status" value="1"/>
</dbReference>
<proteinExistence type="inferred from homology"/>
<evidence type="ECO:0000256" key="3">
    <source>
        <dbReference type="ARBA" id="ARBA00023002"/>
    </source>
</evidence>
<dbReference type="InterPro" id="IPR036291">
    <property type="entry name" value="NAD(P)-bd_dom_sf"/>
</dbReference>
<dbReference type="SUPFAM" id="SSF51735">
    <property type="entry name" value="NAD(P)-binding Rossmann-fold domains"/>
    <property type="match status" value="1"/>
</dbReference>
<evidence type="ECO:0000256" key="1">
    <source>
        <dbReference type="ARBA" id="ARBA00006484"/>
    </source>
</evidence>
<evidence type="ECO:0000256" key="2">
    <source>
        <dbReference type="ARBA" id="ARBA00022857"/>
    </source>
</evidence>
<dbReference type="PRINTS" id="PR00080">
    <property type="entry name" value="SDRFAMILY"/>
</dbReference>
<dbReference type="AlphaFoldDB" id="A0A8H5TCP3"/>
<organism evidence="4 5">
    <name type="scientific">Fusarium heterosporum</name>
    <dbReference type="NCBI Taxonomy" id="42747"/>
    <lineage>
        <taxon>Eukaryota</taxon>
        <taxon>Fungi</taxon>
        <taxon>Dikarya</taxon>
        <taxon>Ascomycota</taxon>
        <taxon>Pezizomycotina</taxon>
        <taxon>Sordariomycetes</taxon>
        <taxon>Hypocreomycetidae</taxon>
        <taxon>Hypocreales</taxon>
        <taxon>Nectriaceae</taxon>
        <taxon>Fusarium</taxon>
        <taxon>Fusarium heterosporum species complex</taxon>
    </lineage>
</organism>
<dbReference type="EMBL" id="JAAGWQ010000107">
    <property type="protein sequence ID" value="KAF5666674.1"/>
    <property type="molecule type" value="Genomic_DNA"/>
</dbReference>
<comment type="similarity">
    <text evidence="1">Belongs to the short-chain dehydrogenases/reductases (SDR) family.</text>
</comment>
<dbReference type="PRINTS" id="PR00081">
    <property type="entry name" value="GDHRDH"/>
</dbReference>
<name>A0A8H5TCP3_FUSHE</name>
<keyword evidence="3" id="KW-0560">Oxidoreductase</keyword>
<comment type="caution">
    <text evidence="4">The sequence shown here is derived from an EMBL/GenBank/DDBJ whole genome shotgun (WGS) entry which is preliminary data.</text>
</comment>
<accession>A0A8H5TCP3</accession>
<reference evidence="4 5" key="1">
    <citation type="submission" date="2020-05" db="EMBL/GenBank/DDBJ databases">
        <title>Identification and distribution of gene clusters putatively required for synthesis of sphingolipid metabolism inhibitors in phylogenetically diverse species of the filamentous fungus Fusarium.</title>
        <authorList>
            <person name="Kim H.-S."/>
            <person name="Busman M."/>
            <person name="Brown D.W."/>
            <person name="Divon H."/>
            <person name="Uhlig S."/>
            <person name="Proctor R.H."/>
        </authorList>
    </citation>
    <scope>NUCLEOTIDE SEQUENCE [LARGE SCALE GENOMIC DNA]</scope>
    <source>
        <strain evidence="4 5">NRRL 20693</strain>
    </source>
</reference>
<dbReference type="Pfam" id="PF13561">
    <property type="entry name" value="adh_short_C2"/>
    <property type="match status" value="1"/>
</dbReference>
<dbReference type="Proteomes" id="UP000567885">
    <property type="component" value="Unassembled WGS sequence"/>
</dbReference>
<dbReference type="InterPro" id="IPR002347">
    <property type="entry name" value="SDR_fam"/>
</dbReference>
<evidence type="ECO:0000313" key="4">
    <source>
        <dbReference type="EMBL" id="KAF5666674.1"/>
    </source>
</evidence>
<keyword evidence="2" id="KW-0521">NADP</keyword>
<dbReference type="PANTHER" id="PTHR48107:SF7">
    <property type="entry name" value="RE15974P"/>
    <property type="match status" value="1"/>
</dbReference>
<sequence length="259" mass="27260">MPDTLSLQGKVAIVTGSGRENGIGAGIALALARNGASVVVNYVSDSSKSRAENVCNMLREAGGQAISVQASVETKEGAKYLIDKTLEGLKTDHVDILVNNAGTAFLSPITQDPNVEELTKVFQLNVFGAFYMVHYVIEHMPPGGRIINISSTNSKRGNVMIAPYAASKAALDSLTWSWAGELGRSKGITVNSVAPGPVITDIYPPGMEEAFTAEEVSLTRAADRAGTPGDIGDAVLLLVNEKSRWITGQYIGTSGGVTY</sequence>
<dbReference type="FunFam" id="3.40.50.720:FF:000084">
    <property type="entry name" value="Short-chain dehydrogenase reductase"/>
    <property type="match status" value="1"/>
</dbReference>
<protein>
    <submittedName>
        <fullName evidence="4">3-oxoacyl-reductase</fullName>
    </submittedName>
</protein>
<keyword evidence="5" id="KW-1185">Reference proteome</keyword>
<evidence type="ECO:0000313" key="5">
    <source>
        <dbReference type="Proteomes" id="UP000567885"/>
    </source>
</evidence>
<dbReference type="Gene3D" id="3.40.50.720">
    <property type="entry name" value="NAD(P)-binding Rossmann-like Domain"/>
    <property type="match status" value="1"/>
</dbReference>
<gene>
    <name evidence="4" type="ORF">FHETE_6173</name>
</gene>
<dbReference type="OrthoDB" id="47007at2759"/>
<dbReference type="PROSITE" id="PS00061">
    <property type="entry name" value="ADH_SHORT"/>
    <property type="match status" value="1"/>
</dbReference>
<dbReference type="GO" id="GO:0016614">
    <property type="term" value="F:oxidoreductase activity, acting on CH-OH group of donors"/>
    <property type="evidence" value="ECO:0007669"/>
    <property type="project" value="UniProtKB-ARBA"/>
</dbReference>
<dbReference type="CDD" id="cd05233">
    <property type="entry name" value="SDR_c"/>
    <property type="match status" value="1"/>
</dbReference>